<sequence>MGGDGWTLFSGCVSGLKGAGRVVCTRDTRAAVLGGFGVVLEEGADCCGGGGSSSTIRISSGSLDTGAEGVVVIHCPTSNSTSSQISKLAHIANAIRAFGDPSILLAQRIRLFTMHRNQKSFRASAARCQHRLNDHPVPGCVVRGDHDYTVRLQ</sequence>
<keyword evidence="2" id="KW-1185">Reference proteome</keyword>
<evidence type="ECO:0000313" key="1">
    <source>
        <dbReference type="EMBL" id="CAD6526846.1"/>
    </source>
</evidence>
<reference evidence="1 2" key="1">
    <citation type="submission" date="2020-10" db="EMBL/GenBank/DDBJ databases">
        <authorList>
            <person name="Peeters C."/>
        </authorList>
    </citation>
    <scope>NUCLEOTIDE SEQUENCE [LARGE SCALE GENOMIC DNA]</scope>
    <source>
        <strain evidence="1 2">LMG 28140</strain>
    </source>
</reference>
<organism evidence="1 2">
    <name type="scientific">Paraburkholderia metrosideri</name>
    <dbReference type="NCBI Taxonomy" id="580937"/>
    <lineage>
        <taxon>Bacteria</taxon>
        <taxon>Pseudomonadati</taxon>
        <taxon>Pseudomonadota</taxon>
        <taxon>Betaproteobacteria</taxon>
        <taxon>Burkholderiales</taxon>
        <taxon>Burkholderiaceae</taxon>
        <taxon>Paraburkholderia</taxon>
    </lineage>
</organism>
<gene>
    <name evidence="1" type="ORF">LMG28140_01873</name>
</gene>
<dbReference type="Proteomes" id="UP000598032">
    <property type="component" value="Unassembled WGS sequence"/>
</dbReference>
<accession>A0ABM8NI20</accession>
<comment type="caution">
    <text evidence="1">The sequence shown here is derived from an EMBL/GenBank/DDBJ whole genome shotgun (WGS) entry which is preliminary data.</text>
</comment>
<name>A0ABM8NI20_9BURK</name>
<dbReference type="EMBL" id="CAJHCP010000004">
    <property type="protein sequence ID" value="CAD6526846.1"/>
    <property type="molecule type" value="Genomic_DNA"/>
</dbReference>
<protein>
    <submittedName>
        <fullName evidence="1">Uncharacterized protein</fullName>
    </submittedName>
</protein>
<proteinExistence type="predicted"/>
<evidence type="ECO:0000313" key="2">
    <source>
        <dbReference type="Proteomes" id="UP000598032"/>
    </source>
</evidence>